<dbReference type="AlphaFoldDB" id="K5VWD6"/>
<sequence length="537" mass="58667">MDATSDELTSCFPWPVPPHPAVVPVPLCHAGWSSNSTEAVLANLKDNHQRWHIFFGDKHFHNHAAHHLLTIYAMGAPASLLNAAYHTHAVYLKPAFQPPETNEKRIAREAAAKVVIDDTNWKDYLGDDRYYQAYASFFSSKLLDKAAGKNVIQHVLEDYVFSIDANLTPGKSANGQRPLVLACFLSGFMHPHIHAGYGAEFGLPGLIAEGVSEAAVQLSEADAPLTPDLFGAAANATDLASKVTSLAFSSAASISNVHALEILARVANDPTFAPHNIRRLVPADADKKSVDRVVCIGGTILVEYLTSWFGTVNEDVATLRAKFEEIVWMNTVIYAVAGWAERELGEDETKEFNGDFFLMHLVTSSLLTSSLLNVLIPKSAALLLRTSFALSIVLYVTRGRPPLPIDAFYAHTTTHPHPPGPTPTPDKDMLPPNEPRSQLTPNLWFPIVQTVFVHPNEHLCKTQRALYHFAEWFGGTRARTFAGLSSPDLSSLGGGGLTGAEMLDGTLFLHAAWLTAGRLGWMREGEKGHMWDGIAEI</sequence>
<dbReference type="RefSeq" id="XP_007400066.1">
    <property type="nucleotide sequence ID" value="XM_007400004.1"/>
</dbReference>
<dbReference type="Proteomes" id="UP000008370">
    <property type="component" value="Unassembled WGS sequence"/>
</dbReference>
<gene>
    <name evidence="3" type="ORF">PHACADRAFT_102976</name>
</gene>
<keyword evidence="4" id="KW-1185">Reference proteome</keyword>
<dbReference type="HOGENOM" id="CLU_019145_1_0_1"/>
<dbReference type="Pfam" id="PF14027">
    <property type="entry name" value="Questin_oxidase"/>
    <property type="match status" value="1"/>
</dbReference>
<protein>
    <recommendedName>
        <fullName evidence="5">Oxidoreductase AflY</fullName>
    </recommendedName>
</protein>
<evidence type="ECO:0000313" key="4">
    <source>
        <dbReference type="Proteomes" id="UP000008370"/>
    </source>
</evidence>
<dbReference type="InParanoid" id="K5VWD6"/>
<evidence type="ECO:0000256" key="1">
    <source>
        <dbReference type="ARBA" id="ARBA00023002"/>
    </source>
</evidence>
<evidence type="ECO:0000313" key="3">
    <source>
        <dbReference type="EMBL" id="EKM50899.1"/>
    </source>
</evidence>
<dbReference type="EMBL" id="JH930477">
    <property type="protein sequence ID" value="EKM50899.1"/>
    <property type="molecule type" value="Genomic_DNA"/>
</dbReference>
<dbReference type="KEGG" id="pco:PHACADRAFT_102976"/>
<organism evidence="3 4">
    <name type="scientific">Phanerochaete carnosa (strain HHB-10118-sp)</name>
    <name type="common">White-rot fungus</name>
    <name type="synonym">Peniophora carnosa</name>
    <dbReference type="NCBI Taxonomy" id="650164"/>
    <lineage>
        <taxon>Eukaryota</taxon>
        <taxon>Fungi</taxon>
        <taxon>Dikarya</taxon>
        <taxon>Basidiomycota</taxon>
        <taxon>Agaricomycotina</taxon>
        <taxon>Agaricomycetes</taxon>
        <taxon>Polyporales</taxon>
        <taxon>Phanerochaetaceae</taxon>
        <taxon>Phanerochaete</taxon>
    </lineage>
</organism>
<dbReference type="InterPro" id="IPR025337">
    <property type="entry name" value="Questin_oxidase-like"/>
</dbReference>
<accession>K5VWD6</accession>
<dbReference type="PANTHER" id="PTHR35870">
    <property type="entry name" value="PROTEIN, PUTATIVE (AFU_ORTHOLOGUE AFUA_5G03330)-RELATED"/>
    <property type="match status" value="1"/>
</dbReference>
<dbReference type="GeneID" id="18907252"/>
<dbReference type="GO" id="GO:0016491">
    <property type="term" value="F:oxidoreductase activity"/>
    <property type="evidence" value="ECO:0007669"/>
    <property type="project" value="UniProtKB-KW"/>
</dbReference>
<name>K5VWD6_PHACS</name>
<keyword evidence="1" id="KW-0560">Oxidoreductase</keyword>
<proteinExistence type="predicted"/>
<dbReference type="PANTHER" id="PTHR35870:SF1">
    <property type="entry name" value="PROTEIN, PUTATIVE (AFU_ORTHOLOGUE AFUA_5G03330)-RELATED"/>
    <property type="match status" value="1"/>
</dbReference>
<feature type="region of interest" description="Disordered" evidence="2">
    <location>
        <begin position="412"/>
        <end position="433"/>
    </location>
</feature>
<evidence type="ECO:0000256" key="2">
    <source>
        <dbReference type="SAM" id="MobiDB-lite"/>
    </source>
</evidence>
<evidence type="ECO:0008006" key="5">
    <source>
        <dbReference type="Google" id="ProtNLM"/>
    </source>
</evidence>
<dbReference type="OrthoDB" id="10004862at2759"/>
<reference evidence="3 4" key="1">
    <citation type="journal article" date="2012" name="BMC Genomics">
        <title>Comparative genomics of the white-rot fungi, Phanerochaete carnosa and P. chrysosporium, to elucidate the genetic basis of the distinct wood types they colonize.</title>
        <authorList>
            <person name="Suzuki H."/>
            <person name="MacDonald J."/>
            <person name="Syed K."/>
            <person name="Salamov A."/>
            <person name="Hori C."/>
            <person name="Aerts A."/>
            <person name="Henrissat B."/>
            <person name="Wiebenga A."/>
            <person name="vanKuyk P.A."/>
            <person name="Barry K."/>
            <person name="Lindquist E."/>
            <person name="LaButti K."/>
            <person name="Lapidus A."/>
            <person name="Lucas S."/>
            <person name="Coutinho P."/>
            <person name="Gong Y."/>
            <person name="Samejima M."/>
            <person name="Mahadevan R."/>
            <person name="Abou-Zaid M."/>
            <person name="de Vries R.P."/>
            <person name="Igarashi K."/>
            <person name="Yadav J.S."/>
            <person name="Grigoriev I.V."/>
            <person name="Master E.R."/>
        </authorList>
    </citation>
    <scope>NUCLEOTIDE SEQUENCE [LARGE SCALE GENOMIC DNA]</scope>
    <source>
        <strain evidence="3 4">HHB-10118-sp</strain>
    </source>
</reference>